<sequence>MKGIWLGKQLENIGRDGRWKILADLWTETILYVAPSDNARDHLQHLANGGEFLTHLWSLLLHAGILGREEQSSDEENLHLPDAASAVSYTHLDVYKRQVYEIG</sequence>
<evidence type="ECO:0000313" key="1">
    <source>
        <dbReference type="EMBL" id="OEL30922.1"/>
    </source>
</evidence>
<dbReference type="OrthoDB" id="686547at2759"/>
<protein>
    <recommendedName>
        <fullName evidence="3">DUF4220 domain-containing protein</fullName>
    </recommendedName>
</protein>
<comment type="caution">
    <text evidence="1">The sequence shown here is derived from an EMBL/GenBank/DDBJ whole genome shotgun (WGS) entry which is preliminary data.</text>
</comment>
<evidence type="ECO:0000313" key="2">
    <source>
        <dbReference type="Proteomes" id="UP000095767"/>
    </source>
</evidence>
<proteinExistence type="predicted"/>
<gene>
    <name evidence="1" type="ORF">BAE44_0008059</name>
</gene>
<dbReference type="InterPro" id="IPR007658">
    <property type="entry name" value="DUF594"/>
</dbReference>
<evidence type="ECO:0008006" key="3">
    <source>
        <dbReference type="Google" id="ProtNLM"/>
    </source>
</evidence>
<name>A0A1E5W0N8_9POAL</name>
<dbReference type="Pfam" id="PF04578">
    <property type="entry name" value="DUF594"/>
    <property type="match status" value="1"/>
</dbReference>
<reference evidence="1 2" key="1">
    <citation type="submission" date="2016-09" db="EMBL/GenBank/DDBJ databases">
        <title>The draft genome of Dichanthelium oligosanthes: A C3 panicoid grass species.</title>
        <authorList>
            <person name="Studer A.J."/>
            <person name="Schnable J.C."/>
            <person name="Brutnell T.P."/>
        </authorList>
    </citation>
    <scope>NUCLEOTIDE SEQUENCE [LARGE SCALE GENOMIC DNA]</scope>
    <source>
        <strain evidence="2">cv. Kellogg 1175</strain>
        <tissue evidence="1">Leaf</tissue>
    </source>
</reference>
<dbReference type="EMBL" id="LWDX02024496">
    <property type="protein sequence ID" value="OEL30922.1"/>
    <property type="molecule type" value="Genomic_DNA"/>
</dbReference>
<dbReference type="STRING" id="888268.A0A1E5W0N8"/>
<dbReference type="Proteomes" id="UP000095767">
    <property type="component" value="Unassembled WGS sequence"/>
</dbReference>
<keyword evidence="2" id="KW-1185">Reference proteome</keyword>
<organism evidence="1 2">
    <name type="scientific">Dichanthelium oligosanthes</name>
    <dbReference type="NCBI Taxonomy" id="888268"/>
    <lineage>
        <taxon>Eukaryota</taxon>
        <taxon>Viridiplantae</taxon>
        <taxon>Streptophyta</taxon>
        <taxon>Embryophyta</taxon>
        <taxon>Tracheophyta</taxon>
        <taxon>Spermatophyta</taxon>
        <taxon>Magnoliopsida</taxon>
        <taxon>Liliopsida</taxon>
        <taxon>Poales</taxon>
        <taxon>Poaceae</taxon>
        <taxon>PACMAD clade</taxon>
        <taxon>Panicoideae</taxon>
        <taxon>Panicodae</taxon>
        <taxon>Paniceae</taxon>
        <taxon>Dichantheliinae</taxon>
        <taxon>Dichanthelium</taxon>
    </lineage>
</organism>
<accession>A0A1E5W0N8</accession>
<dbReference type="AlphaFoldDB" id="A0A1E5W0N8"/>